<evidence type="ECO:0000313" key="2">
    <source>
        <dbReference type="Proteomes" id="UP000277582"/>
    </source>
</evidence>
<proteinExistence type="predicted"/>
<accession>A0A3R9QJI6</accession>
<name>A0A3R9QJI6_9CREN</name>
<dbReference type="Proteomes" id="UP000277582">
    <property type="component" value="Unassembled WGS sequence"/>
</dbReference>
<organism evidence="1 2">
    <name type="scientific">Candidatus Methanodesulfokora washburnensis</name>
    <dbReference type="NCBI Taxonomy" id="2478471"/>
    <lineage>
        <taxon>Archaea</taxon>
        <taxon>Thermoproteota</taxon>
        <taxon>Candidatus Korarchaeia</taxon>
        <taxon>Candidatus Korarchaeia incertae sedis</taxon>
        <taxon>Candidatus Methanodesulfokora</taxon>
    </lineage>
</organism>
<dbReference type="RefSeq" id="WP_125670318.1">
    <property type="nucleotide sequence ID" value="NZ_RCOS01000025.1"/>
</dbReference>
<dbReference type="AlphaFoldDB" id="A0A3R9QJI6"/>
<comment type="caution">
    <text evidence="1">The sequence shown here is derived from an EMBL/GenBank/DDBJ whole genome shotgun (WGS) entry which is preliminary data.</text>
</comment>
<keyword evidence="2" id="KW-1185">Reference proteome</keyword>
<protein>
    <submittedName>
        <fullName evidence="1">Uncharacterized protein</fullName>
    </submittedName>
</protein>
<reference evidence="1 2" key="1">
    <citation type="submission" date="2018-10" db="EMBL/GenBank/DDBJ databases">
        <title>Co-occurring genomic capacity for anaerobic methane metabolism and dissimilatory sulfite reduction discovered in the Korarchaeota.</title>
        <authorList>
            <person name="Mckay L.J."/>
            <person name="Dlakic M."/>
            <person name="Fields M.W."/>
            <person name="Delmont T.O."/>
            <person name="Eren A.M."/>
            <person name="Jay Z.J."/>
            <person name="Klingelsmith K.B."/>
            <person name="Rusch D.B."/>
            <person name="Inskeep W.P."/>
        </authorList>
    </citation>
    <scope>NUCLEOTIDE SEQUENCE [LARGE SCALE GENOMIC DNA]</scope>
    <source>
        <strain evidence="1 2">MDKW</strain>
    </source>
</reference>
<sequence length="94" mass="10848">MPDLGITILCLDQGIVIALENRLEDFIIASAKEMGISLNEYGFSNDVDSLHLEISRMRTSEKLLRLLEDLTKRSRRFKELREILRRAEKGECPI</sequence>
<evidence type="ECO:0000313" key="1">
    <source>
        <dbReference type="EMBL" id="RSN78066.1"/>
    </source>
</evidence>
<gene>
    <name evidence="1" type="ORF">D6D85_01600</name>
</gene>
<dbReference type="EMBL" id="RCOS01000025">
    <property type="protein sequence ID" value="RSN78066.1"/>
    <property type="molecule type" value="Genomic_DNA"/>
</dbReference>